<dbReference type="AlphaFoldDB" id="A0A426TSM3"/>
<dbReference type="PROSITE" id="PS51379">
    <property type="entry name" value="4FE4S_FER_2"/>
    <property type="match status" value="2"/>
</dbReference>
<dbReference type="PANTHER" id="PTHR32479:SF19">
    <property type="entry name" value="ANAEROBIC GLYCEROL-3-PHOSPHATE DEHYDROGENASE SUBUNIT C"/>
    <property type="match status" value="1"/>
</dbReference>
<organism evidence="8 9">
    <name type="scientific">Candidatus Viridilinea halotolerans</name>
    <dbReference type="NCBI Taxonomy" id="2491704"/>
    <lineage>
        <taxon>Bacteria</taxon>
        <taxon>Bacillati</taxon>
        <taxon>Chloroflexota</taxon>
        <taxon>Chloroflexia</taxon>
        <taxon>Chloroflexales</taxon>
        <taxon>Chloroflexineae</taxon>
        <taxon>Oscillochloridaceae</taxon>
        <taxon>Candidatus Viridilinea</taxon>
    </lineage>
</organism>
<dbReference type="Pfam" id="PF13183">
    <property type="entry name" value="Fer4_8"/>
    <property type="match status" value="1"/>
</dbReference>
<dbReference type="PANTHER" id="PTHR32479">
    <property type="entry name" value="GLYCOLATE OXIDASE IRON-SULFUR SUBUNIT"/>
    <property type="match status" value="1"/>
</dbReference>
<evidence type="ECO:0000256" key="3">
    <source>
        <dbReference type="ARBA" id="ARBA00022737"/>
    </source>
</evidence>
<evidence type="ECO:0000313" key="9">
    <source>
        <dbReference type="Proteomes" id="UP000280307"/>
    </source>
</evidence>
<comment type="caution">
    <text evidence="8">The sequence shown here is derived from an EMBL/GenBank/DDBJ whole genome shotgun (WGS) entry which is preliminary data.</text>
</comment>
<evidence type="ECO:0000259" key="7">
    <source>
        <dbReference type="PROSITE" id="PS51379"/>
    </source>
</evidence>
<keyword evidence="3" id="KW-0677">Repeat</keyword>
<keyword evidence="1" id="KW-0004">4Fe-4S</keyword>
<gene>
    <name evidence="8" type="ORF">EI684_19435</name>
</gene>
<evidence type="ECO:0000256" key="5">
    <source>
        <dbReference type="ARBA" id="ARBA00023014"/>
    </source>
</evidence>
<evidence type="ECO:0000256" key="2">
    <source>
        <dbReference type="ARBA" id="ARBA00022723"/>
    </source>
</evidence>
<feature type="domain" description="4Fe-4S ferredoxin-type" evidence="7">
    <location>
        <begin position="3"/>
        <end position="35"/>
    </location>
</feature>
<keyword evidence="4" id="KW-0408">Iron</keyword>
<evidence type="ECO:0000256" key="6">
    <source>
        <dbReference type="SAM" id="MobiDB-lite"/>
    </source>
</evidence>
<dbReference type="GO" id="GO:0016491">
    <property type="term" value="F:oxidoreductase activity"/>
    <property type="evidence" value="ECO:0007669"/>
    <property type="project" value="UniProtKB-ARBA"/>
</dbReference>
<name>A0A426TSM3_9CHLR</name>
<dbReference type="InterPro" id="IPR017896">
    <property type="entry name" value="4Fe4S_Fe-S-bd"/>
</dbReference>
<keyword evidence="2" id="KW-0479">Metal-binding</keyword>
<feature type="domain" description="4Fe-4S ferredoxin-type" evidence="7">
    <location>
        <begin position="50"/>
        <end position="81"/>
    </location>
</feature>
<accession>A0A426TSM3</accession>
<dbReference type="GO" id="GO:0051539">
    <property type="term" value="F:4 iron, 4 sulfur cluster binding"/>
    <property type="evidence" value="ECO:0007669"/>
    <property type="project" value="UniProtKB-KW"/>
</dbReference>
<evidence type="ECO:0000256" key="1">
    <source>
        <dbReference type="ARBA" id="ARBA00022485"/>
    </source>
</evidence>
<dbReference type="InterPro" id="IPR004017">
    <property type="entry name" value="Cys_rich_dom"/>
</dbReference>
<dbReference type="Proteomes" id="UP000280307">
    <property type="component" value="Unassembled WGS sequence"/>
</dbReference>
<dbReference type="Gene3D" id="1.10.1060.10">
    <property type="entry name" value="Alpha-helical ferredoxin"/>
    <property type="match status" value="1"/>
</dbReference>
<dbReference type="GO" id="GO:0046872">
    <property type="term" value="F:metal ion binding"/>
    <property type="evidence" value="ECO:0007669"/>
    <property type="project" value="UniProtKB-KW"/>
</dbReference>
<feature type="compositionally biased region" description="Low complexity" evidence="6">
    <location>
        <begin position="238"/>
        <end position="249"/>
    </location>
</feature>
<reference evidence="8 9" key="1">
    <citation type="submission" date="2018-12" db="EMBL/GenBank/DDBJ databases">
        <title>Genome Sequence of Candidatus Viridilinea halotolerans isolated from saline sulfide-rich spring.</title>
        <authorList>
            <person name="Grouzdev D.S."/>
            <person name="Burganskaya E.I."/>
            <person name="Krutkina M.S."/>
            <person name="Sukhacheva M.V."/>
            <person name="Gorlenko V.M."/>
        </authorList>
    </citation>
    <scope>NUCLEOTIDE SEQUENCE [LARGE SCALE GENOMIC DNA]</scope>
    <source>
        <strain evidence="8">Chok-6</strain>
    </source>
</reference>
<feature type="compositionally biased region" description="Polar residues" evidence="6">
    <location>
        <begin position="163"/>
        <end position="175"/>
    </location>
</feature>
<protein>
    <submittedName>
        <fullName evidence="8">Anaerobic glycerol-3-phosphate dehydrogenase subunit C</fullName>
    </submittedName>
</protein>
<dbReference type="EMBL" id="RSAS01000806">
    <property type="protein sequence ID" value="RRR67155.1"/>
    <property type="molecule type" value="Genomic_DNA"/>
</dbReference>
<evidence type="ECO:0000313" key="8">
    <source>
        <dbReference type="EMBL" id="RRR67155.1"/>
    </source>
</evidence>
<dbReference type="NCBIfam" id="NF008369">
    <property type="entry name" value="PRK11168.1"/>
    <property type="match status" value="1"/>
</dbReference>
<evidence type="ECO:0000256" key="4">
    <source>
        <dbReference type="ARBA" id="ARBA00023004"/>
    </source>
</evidence>
<dbReference type="InterPro" id="IPR009051">
    <property type="entry name" value="Helical_ferredxn"/>
</dbReference>
<feature type="compositionally biased region" description="Basic and acidic residues" evidence="6">
    <location>
        <begin position="176"/>
        <end position="206"/>
    </location>
</feature>
<feature type="region of interest" description="Disordered" evidence="6">
    <location>
        <begin position="163"/>
        <end position="249"/>
    </location>
</feature>
<dbReference type="PROSITE" id="PS00198">
    <property type="entry name" value="4FE4S_FER_1"/>
    <property type="match status" value="1"/>
</dbReference>
<sequence>MNHPPPLNQGLDQCIKCNICTSACPVAAVSDRFPGPKYVGPQAQRFRREGQPVPDDSVDYCSGCRVCNEVCPTGVPIAQLNARARAQIVAERGVPLRNWLIARTDMIGRLSAGPQAPLVNFVLRLAPTRWLAHYILGIHRHAPLPLARRHTFRAWVAERRVQGTGNREQGTGNREQGTENREQGTENREQRTENREQGTENREQGTEKSVLSSPSRLTPPTSTPPTSTPPTSTPPTFSPHASSPHASSPHASPIVYFHGCATQAYEPHVGQAALAVLEHHGYEVLVPPQNCCGLPLISNGDFVAARRAHLTNVRHLLAYVRQGIPVVGTSTSCTLTLKEEAPEILGLHSADVQLLAAHTYDLFEFLRLLAEAGQLRRDFRPMARQLPYHIPCQYRAHRIGQPVVDVLSLIPGLQLSLSPAACCGIAGTYGIKREKYAIAMAVGQPLFNFIRQSGSDLALCDSETCRWQISHATGVATKHPIELLAEAYNLSYYQS</sequence>
<feature type="compositionally biased region" description="Pro residues" evidence="6">
    <location>
        <begin position="221"/>
        <end position="237"/>
    </location>
</feature>
<keyword evidence="5" id="KW-0411">Iron-sulfur</keyword>
<proteinExistence type="predicted"/>
<dbReference type="Pfam" id="PF02754">
    <property type="entry name" value="CCG"/>
    <property type="match status" value="2"/>
</dbReference>
<dbReference type="InterPro" id="IPR017900">
    <property type="entry name" value="4Fe4S_Fe_S_CS"/>
</dbReference>
<dbReference type="SUPFAM" id="SSF46548">
    <property type="entry name" value="alpha-helical ferredoxin"/>
    <property type="match status" value="1"/>
</dbReference>